<proteinExistence type="predicted"/>
<keyword evidence="2" id="KW-1185">Reference proteome</keyword>
<evidence type="ECO:0000313" key="2">
    <source>
        <dbReference type="Proteomes" id="UP001056685"/>
    </source>
</evidence>
<protein>
    <submittedName>
        <fullName evidence="1">Uncharacterized protein</fullName>
    </submittedName>
</protein>
<evidence type="ECO:0000313" key="1">
    <source>
        <dbReference type="EMBL" id="USN14299.1"/>
    </source>
</evidence>
<organism evidence="1 2">
    <name type="scientific">Brevundimonas phage vB_BpoS-Kabachok</name>
    <dbReference type="NCBI Taxonomy" id="2948600"/>
    <lineage>
        <taxon>Viruses</taxon>
        <taxon>Duplodnaviria</taxon>
        <taxon>Heunggongvirae</taxon>
        <taxon>Uroviricota</taxon>
        <taxon>Caudoviricetes</taxon>
        <taxon>Jeanschmidtviridae</taxon>
        <taxon>Marchewkavirus</taxon>
        <taxon>Marchewkavirus kabachok</taxon>
    </lineage>
</organism>
<dbReference type="Proteomes" id="UP001056685">
    <property type="component" value="Segment"/>
</dbReference>
<reference evidence="1" key="1">
    <citation type="submission" date="2022-05" db="EMBL/GenBank/DDBJ databases">
        <authorList>
            <person name="Friedrich I."/>
            <person name="Poehlein A."/>
            <person name="Schneider D."/>
            <person name="Hertel R."/>
            <person name="Daniel R."/>
        </authorList>
    </citation>
    <scope>NUCLEOTIDE SEQUENCE</scope>
</reference>
<dbReference type="EMBL" id="ON529852">
    <property type="protein sequence ID" value="USN14299.1"/>
    <property type="molecule type" value="Genomic_DNA"/>
</dbReference>
<name>A0A9E7MQM8_9CAUD</name>
<sequence length="59" mass="6486">MTAFTIYPCNPQGDVVECDPNSPFILVEQTSGETYMGDRRFVLHRAEIGVLVAALEGAR</sequence>
<accession>A0A9E7MQM8</accession>
<gene>
    <name evidence="1" type="ORF">KABACHOK_04860</name>
</gene>